<sequence>MIPFGFTPFLYHFTTIVSLSCITYLIISYLL</sequence>
<protein>
    <submittedName>
        <fullName evidence="2">Uncharacterized protein</fullName>
    </submittedName>
</protein>
<keyword evidence="1" id="KW-0812">Transmembrane</keyword>
<keyword evidence="1" id="KW-0472">Membrane</keyword>
<evidence type="ECO:0000256" key="1">
    <source>
        <dbReference type="SAM" id="Phobius"/>
    </source>
</evidence>
<keyword evidence="1" id="KW-1133">Transmembrane helix</keyword>
<evidence type="ECO:0000313" key="2">
    <source>
        <dbReference type="EMBL" id="DAF91575.1"/>
    </source>
</evidence>
<reference evidence="2" key="1">
    <citation type="journal article" date="2021" name="Proc. Natl. Acad. Sci. U.S.A.">
        <title>A Catalog of Tens of Thousands of Viruses from Human Metagenomes Reveals Hidden Associations with Chronic Diseases.</title>
        <authorList>
            <person name="Tisza M.J."/>
            <person name="Buck C.B."/>
        </authorList>
    </citation>
    <scope>NUCLEOTIDE SEQUENCE</scope>
    <source>
        <strain evidence="2">CtlIg4</strain>
    </source>
</reference>
<organism evidence="2">
    <name type="scientific">Siphoviridae sp. ctlIg4</name>
    <dbReference type="NCBI Taxonomy" id="2825647"/>
    <lineage>
        <taxon>Viruses</taxon>
        <taxon>Duplodnaviria</taxon>
        <taxon>Heunggongvirae</taxon>
        <taxon>Uroviricota</taxon>
        <taxon>Caudoviricetes</taxon>
    </lineage>
</organism>
<feature type="transmembrane region" description="Helical" evidence="1">
    <location>
        <begin position="9"/>
        <end position="30"/>
    </location>
</feature>
<proteinExistence type="predicted"/>
<dbReference type="EMBL" id="BK016057">
    <property type="protein sequence ID" value="DAF91575.1"/>
    <property type="molecule type" value="Genomic_DNA"/>
</dbReference>
<name>A0A8S5UAR0_9CAUD</name>
<accession>A0A8S5UAR0</accession>